<dbReference type="RefSeq" id="WP_379848691.1">
    <property type="nucleotide sequence ID" value="NZ_JBHSMA010000008.1"/>
</dbReference>
<dbReference type="InterPro" id="IPR036388">
    <property type="entry name" value="WH-like_DNA-bd_sf"/>
</dbReference>
<evidence type="ECO:0000313" key="6">
    <source>
        <dbReference type="Proteomes" id="UP001596106"/>
    </source>
</evidence>
<dbReference type="Gene3D" id="1.10.10.10">
    <property type="entry name" value="Winged helix-like DNA-binding domain superfamily/Winged helix DNA-binding domain"/>
    <property type="match status" value="1"/>
</dbReference>
<dbReference type="Gene3D" id="1.10.4040.10">
    <property type="entry name" value="Penicillinase repressor domain"/>
    <property type="match status" value="1"/>
</dbReference>
<organism evidence="5 6">
    <name type="scientific">Larkinella bovis</name>
    <dbReference type="NCBI Taxonomy" id="683041"/>
    <lineage>
        <taxon>Bacteria</taxon>
        <taxon>Pseudomonadati</taxon>
        <taxon>Bacteroidota</taxon>
        <taxon>Cytophagia</taxon>
        <taxon>Cytophagales</taxon>
        <taxon>Spirosomataceae</taxon>
        <taxon>Larkinella</taxon>
    </lineage>
</organism>
<protein>
    <submittedName>
        <fullName evidence="5">BlaI/MecI/CopY family transcriptional regulator</fullName>
    </submittedName>
</protein>
<accession>A0ABW0IGD3</accession>
<evidence type="ECO:0000256" key="2">
    <source>
        <dbReference type="ARBA" id="ARBA00023015"/>
    </source>
</evidence>
<keyword evidence="6" id="KW-1185">Reference proteome</keyword>
<keyword evidence="4" id="KW-0804">Transcription</keyword>
<sequence>MKLSKTEEQLMEYIWQQEKIYFKDLVDCFPDPKPALTTVATLLKRMQEKGVVGYELHGNSRQYYALIRKADYFASHVNGMIKNFFNNSAMQFASFFTSNTNLTADELEELRKVIDREISKKKKK</sequence>
<evidence type="ECO:0000256" key="3">
    <source>
        <dbReference type="ARBA" id="ARBA00023125"/>
    </source>
</evidence>
<proteinExistence type="inferred from homology"/>
<dbReference type="Pfam" id="PF03965">
    <property type="entry name" value="Penicillinase_R"/>
    <property type="match status" value="1"/>
</dbReference>
<dbReference type="SUPFAM" id="SSF46785">
    <property type="entry name" value="Winged helix' DNA-binding domain"/>
    <property type="match status" value="1"/>
</dbReference>
<keyword evidence="3" id="KW-0238">DNA-binding</keyword>
<keyword evidence="2" id="KW-0805">Transcription regulation</keyword>
<dbReference type="EMBL" id="JBHSMA010000008">
    <property type="protein sequence ID" value="MFC5411803.1"/>
    <property type="molecule type" value="Genomic_DNA"/>
</dbReference>
<gene>
    <name evidence="5" type="ORF">ACFPMF_20945</name>
</gene>
<name>A0ABW0IGD3_9BACT</name>
<comment type="caution">
    <text evidence="5">The sequence shown here is derived from an EMBL/GenBank/DDBJ whole genome shotgun (WGS) entry which is preliminary data.</text>
</comment>
<dbReference type="InterPro" id="IPR005650">
    <property type="entry name" value="BlaI_family"/>
</dbReference>
<comment type="similarity">
    <text evidence="1">Belongs to the BlaI transcriptional regulatory family.</text>
</comment>
<evidence type="ECO:0000313" key="5">
    <source>
        <dbReference type="EMBL" id="MFC5411803.1"/>
    </source>
</evidence>
<evidence type="ECO:0000256" key="1">
    <source>
        <dbReference type="ARBA" id="ARBA00011046"/>
    </source>
</evidence>
<reference evidence="6" key="1">
    <citation type="journal article" date="2019" name="Int. J. Syst. Evol. Microbiol.">
        <title>The Global Catalogue of Microorganisms (GCM) 10K type strain sequencing project: providing services to taxonomists for standard genome sequencing and annotation.</title>
        <authorList>
            <consortium name="The Broad Institute Genomics Platform"/>
            <consortium name="The Broad Institute Genome Sequencing Center for Infectious Disease"/>
            <person name="Wu L."/>
            <person name="Ma J."/>
        </authorList>
    </citation>
    <scope>NUCLEOTIDE SEQUENCE [LARGE SCALE GENOMIC DNA]</scope>
    <source>
        <strain evidence="6">CCUG 55250</strain>
    </source>
</reference>
<dbReference type="PIRSF" id="PIRSF019455">
    <property type="entry name" value="CopR_AtkY"/>
    <property type="match status" value="1"/>
</dbReference>
<dbReference type="InterPro" id="IPR036390">
    <property type="entry name" value="WH_DNA-bd_sf"/>
</dbReference>
<dbReference type="Proteomes" id="UP001596106">
    <property type="component" value="Unassembled WGS sequence"/>
</dbReference>
<evidence type="ECO:0000256" key="4">
    <source>
        <dbReference type="ARBA" id="ARBA00023163"/>
    </source>
</evidence>